<protein>
    <submittedName>
        <fullName evidence="2">Uncharacterized protein</fullName>
    </submittedName>
</protein>
<feature type="non-terminal residue" evidence="2">
    <location>
        <position position="1"/>
    </location>
</feature>
<evidence type="ECO:0000313" key="2">
    <source>
        <dbReference type="EMBL" id="GAI20838.1"/>
    </source>
</evidence>
<reference evidence="2" key="1">
    <citation type="journal article" date="2014" name="Front. Microbiol.">
        <title>High frequency of phylogenetically diverse reductive dehalogenase-homologous genes in deep subseafloor sedimentary metagenomes.</title>
        <authorList>
            <person name="Kawai M."/>
            <person name="Futagami T."/>
            <person name="Toyoda A."/>
            <person name="Takaki Y."/>
            <person name="Nishi S."/>
            <person name="Hori S."/>
            <person name="Arai W."/>
            <person name="Tsubouchi T."/>
            <person name="Morono Y."/>
            <person name="Uchiyama I."/>
            <person name="Ito T."/>
            <person name="Fujiyama A."/>
            <person name="Inagaki F."/>
            <person name="Takami H."/>
        </authorList>
    </citation>
    <scope>NUCLEOTIDE SEQUENCE</scope>
    <source>
        <strain evidence="2">Expedition CK06-06</strain>
    </source>
</reference>
<evidence type="ECO:0000256" key="1">
    <source>
        <dbReference type="SAM" id="MobiDB-lite"/>
    </source>
</evidence>
<dbReference type="AlphaFoldDB" id="X1LP08"/>
<accession>X1LP08</accession>
<comment type="caution">
    <text evidence="2">The sequence shown here is derived from an EMBL/GenBank/DDBJ whole genome shotgun (WGS) entry which is preliminary data.</text>
</comment>
<gene>
    <name evidence="2" type="ORF">S06H3_31333</name>
</gene>
<sequence length="279" mass="30130">VFIGVKVFTAPAPKQPQSLTQKQAPAPEAAVETAKESEQDLGVEPGAEPAEEKFDAELKEIKELFAAGDIDGLASMLFDKPLASWLAAAVYLAEIGDSQALEALEKLSSTLGGDDPNNLFAIAAAELWSRIEQEKGKPVFAEDDKLKSEPAGLVRTIDEKSYIYGWLIDANGDPVRGEIKLGVSRAEADADGAFTIREPADYTKFGLVFGRTFDANGNLGRFFVWDRDNDANNLQIVVEPLARVSGVVVDSNNNTISDFRLKISVFETEDVVYQGSIGG</sequence>
<proteinExistence type="predicted"/>
<organism evidence="2">
    <name type="scientific">marine sediment metagenome</name>
    <dbReference type="NCBI Taxonomy" id="412755"/>
    <lineage>
        <taxon>unclassified sequences</taxon>
        <taxon>metagenomes</taxon>
        <taxon>ecological metagenomes</taxon>
    </lineage>
</organism>
<feature type="region of interest" description="Disordered" evidence="1">
    <location>
        <begin position="14"/>
        <end position="49"/>
    </location>
</feature>
<feature type="non-terminal residue" evidence="2">
    <location>
        <position position="279"/>
    </location>
</feature>
<dbReference type="EMBL" id="BARV01018542">
    <property type="protein sequence ID" value="GAI20838.1"/>
    <property type="molecule type" value="Genomic_DNA"/>
</dbReference>
<name>X1LP08_9ZZZZ</name>